<dbReference type="CTD" id="11072"/>
<accession>A0AAJ7WNH6</accession>
<dbReference type="CDD" id="cd14514">
    <property type="entry name" value="DUSP14-like"/>
    <property type="match status" value="1"/>
</dbReference>
<dbReference type="GO" id="GO:0005737">
    <property type="term" value="C:cytoplasm"/>
    <property type="evidence" value="ECO:0007669"/>
    <property type="project" value="TreeGrafter"/>
</dbReference>
<dbReference type="InterPro" id="IPR000340">
    <property type="entry name" value="Dual-sp_phosphatase_cat-dom"/>
</dbReference>
<evidence type="ECO:0000256" key="1">
    <source>
        <dbReference type="ARBA" id="ARBA00008601"/>
    </source>
</evidence>
<keyword evidence="4" id="KW-0904">Protein phosphatase</keyword>
<evidence type="ECO:0000256" key="2">
    <source>
        <dbReference type="ARBA" id="ARBA00013081"/>
    </source>
</evidence>
<evidence type="ECO:0000256" key="3">
    <source>
        <dbReference type="ARBA" id="ARBA00022801"/>
    </source>
</evidence>
<evidence type="ECO:0000256" key="4">
    <source>
        <dbReference type="ARBA" id="ARBA00022912"/>
    </source>
</evidence>
<dbReference type="RefSeq" id="XP_032802988.1">
    <property type="nucleotide sequence ID" value="XM_032947097.1"/>
</dbReference>
<dbReference type="Proteomes" id="UP001318040">
    <property type="component" value="Chromosome 5"/>
</dbReference>
<dbReference type="PANTHER" id="PTHR45961:SF6">
    <property type="entry name" value="IP21249P"/>
    <property type="match status" value="1"/>
</dbReference>
<comment type="similarity">
    <text evidence="1">Belongs to the protein-tyrosine phosphatase family. Non-receptor class dual specificity subfamily.</text>
</comment>
<sequence length="179" mass="19655">MASLPSIAQITPNLYLSNGRCASNASLLRARGITCVVNASLEVADARLPGVRYVRVPVPDCPHAPISRYFDPVAERIAGEARRGGRTLVHCAAGVSRSASLCIAYLMRGEGLVLRDAFRWVRARRPAVCPNSGFWRQLIRYERELFGRCSVRLVHLPAGCEAADLCGRGVQQIIRLQEI</sequence>
<dbReference type="InterPro" id="IPR016130">
    <property type="entry name" value="Tyr_Pase_AS"/>
</dbReference>
<dbReference type="PRINTS" id="PR01908">
    <property type="entry name" value="ADSPHPHTASE"/>
</dbReference>
<keyword evidence="9" id="KW-1185">Reference proteome</keyword>
<dbReference type="Gene3D" id="3.90.190.10">
    <property type="entry name" value="Protein tyrosine phosphatase superfamily"/>
    <property type="match status" value="1"/>
</dbReference>
<keyword evidence="3" id="KW-0378">Hydrolase</keyword>
<evidence type="ECO:0000259" key="7">
    <source>
        <dbReference type="PROSITE" id="PS50054"/>
    </source>
</evidence>
<dbReference type="EC" id="3.1.3.16" evidence="2"/>
<dbReference type="SMART" id="SM00195">
    <property type="entry name" value="DSPc"/>
    <property type="match status" value="1"/>
</dbReference>
<dbReference type="GO" id="GO:0004722">
    <property type="term" value="F:protein serine/threonine phosphatase activity"/>
    <property type="evidence" value="ECO:0007669"/>
    <property type="project" value="UniProtKB-EC"/>
</dbReference>
<reference evidence="10" key="1">
    <citation type="submission" date="2025-08" db="UniProtKB">
        <authorList>
            <consortium name="RefSeq"/>
        </authorList>
    </citation>
    <scope>IDENTIFICATION</scope>
    <source>
        <tissue evidence="10">Sperm</tissue>
    </source>
</reference>
<dbReference type="InterPro" id="IPR000387">
    <property type="entry name" value="Tyr_Pase_dom"/>
</dbReference>
<proteinExistence type="inferred from homology"/>
<dbReference type="GeneID" id="116939119"/>
<feature type="domain" description="Tyrosine-protein phosphatase" evidence="7">
    <location>
        <begin position="4"/>
        <end position="147"/>
    </location>
</feature>
<protein>
    <recommendedName>
        <fullName evidence="2">protein-serine/threonine phosphatase</fullName>
        <ecNumber evidence="2">3.1.3.16</ecNumber>
    </recommendedName>
</protein>
<name>A0AAJ7WNH6_PETMA</name>
<dbReference type="SUPFAM" id="SSF52799">
    <property type="entry name" value="(Phosphotyrosine protein) phosphatases II"/>
    <property type="match status" value="1"/>
</dbReference>
<dbReference type="PROSITE" id="PS00383">
    <property type="entry name" value="TYR_PHOSPHATASE_1"/>
    <property type="match status" value="1"/>
</dbReference>
<dbReference type="InterPro" id="IPR052103">
    <property type="entry name" value="Dual_spec_Phospatases"/>
</dbReference>
<organism evidence="9 10">
    <name type="scientific">Petromyzon marinus</name>
    <name type="common">Sea lamprey</name>
    <dbReference type="NCBI Taxonomy" id="7757"/>
    <lineage>
        <taxon>Eukaryota</taxon>
        <taxon>Metazoa</taxon>
        <taxon>Chordata</taxon>
        <taxon>Craniata</taxon>
        <taxon>Vertebrata</taxon>
        <taxon>Cyclostomata</taxon>
        <taxon>Hyperoartia</taxon>
        <taxon>Petromyzontiformes</taxon>
        <taxon>Petromyzontidae</taxon>
        <taxon>Petromyzon</taxon>
    </lineage>
</organism>
<evidence type="ECO:0000256" key="6">
    <source>
        <dbReference type="ARBA" id="ARBA00048336"/>
    </source>
</evidence>
<evidence type="ECO:0000259" key="8">
    <source>
        <dbReference type="PROSITE" id="PS50056"/>
    </source>
</evidence>
<dbReference type="PROSITE" id="PS50056">
    <property type="entry name" value="TYR_PHOSPHATASE_2"/>
    <property type="match status" value="1"/>
</dbReference>
<comment type="catalytic activity">
    <reaction evidence="5">
        <text>O-phospho-L-seryl-[protein] + H2O = L-seryl-[protein] + phosphate</text>
        <dbReference type="Rhea" id="RHEA:20629"/>
        <dbReference type="Rhea" id="RHEA-COMP:9863"/>
        <dbReference type="Rhea" id="RHEA-COMP:11604"/>
        <dbReference type="ChEBI" id="CHEBI:15377"/>
        <dbReference type="ChEBI" id="CHEBI:29999"/>
        <dbReference type="ChEBI" id="CHEBI:43474"/>
        <dbReference type="ChEBI" id="CHEBI:83421"/>
        <dbReference type="EC" id="3.1.3.16"/>
    </reaction>
</comment>
<dbReference type="PROSITE" id="PS50054">
    <property type="entry name" value="TYR_PHOSPHATASE_DUAL"/>
    <property type="match status" value="1"/>
</dbReference>
<evidence type="ECO:0000256" key="5">
    <source>
        <dbReference type="ARBA" id="ARBA00047761"/>
    </source>
</evidence>
<dbReference type="InterPro" id="IPR029021">
    <property type="entry name" value="Prot-tyrosine_phosphatase-like"/>
</dbReference>
<gene>
    <name evidence="10" type="primary">DUSP14</name>
</gene>
<evidence type="ECO:0000313" key="9">
    <source>
        <dbReference type="Proteomes" id="UP001318040"/>
    </source>
</evidence>
<feature type="domain" description="Tyrosine specific protein phosphatases" evidence="8">
    <location>
        <begin position="68"/>
        <end position="128"/>
    </location>
</feature>
<dbReference type="InterPro" id="IPR020420">
    <property type="entry name" value="Atypical_DUSP_subfamB"/>
</dbReference>
<dbReference type="PANTHER" id="PTHR45961">
    <property type="entry name" value="IP21249P"/>
    <property type="match status" value="1"/>
</dbReference>
<dbReference type="InterPro" id="IPR020422">
    <property type="entry name" value="TYR_PHOSPHATASE_DUAL_dom"/>
</dbReference>
<comment type="catalytic activity">
    <reaction evidence="6">
        <text>O-phospho-L-threonyl-[protein] + H2O = L-threonyl-[protein] + phosphate</text>
        <dbReference type="Rhea" id="RHEA:47004"/>
        <dbReference type="Rhea" id="RHEA-COMP:11060"/>
        <dbReference type="Rhea" id="RHEA-COMP:11605"/>
        <dbReference type="ChEBI" id="CHEBI:15377"/>
        <dbReference type="ChEBI" id="CHEBI:30013"/>
        <dbReference type="ChEBI" id="CHEBI:43474"/>
        <dbReference type="ChEBI" id="CHEBI:61977"/>
        <dbReference type="EC" id="3.1.3.16"/>
    </reaction>
</comment>
<dbReference type="PRINTS" id="PR01910">
    <property type="entry name" value="ADSPHPHTASEB"/>
</dbReference>
<dbReference type="KEGG" id="pmrn:116939119"/>
<dbReference type="AlphaFoldDB" id="A0AAJ7WNH6"/>
<dbReference type="Pfam" id="PF00782">
    <property type="entry name" value="DSPc"/>
    <property type="match status" value="1"/>
</dbReference>
<evidence type="ECO:0000313" key="10">
    <source>
        <dbReference type="RefSeq" id="XP_032802988.1"/>
    </source>
</evidence>
<dbReference type="GO" id="GO:0017017">
    <property type="term" value="F:MAP kinase tyrosine/serine/threonine phosphatase activity"/>
    <property type="evidence" value="ECO:0007669"/>
    <property type="project" value="InterPro"/>
</dbReference>